<evidence type="ECO:0008006" key="4">
    <source>
        <dbReference type="Google" id="ProtNLM"/>
    </source>
</evidence>
<accession>A0A4W5N1I2</accession>
<reference evidence="2" key="3">
    <citation type="submission" date="2025-09" db="UniProtKB">
        <authorList>
            <consortium name="Ensembl"/>
        </authorList>
    </citation>
    <scope>IDENTIFICATION</scope>
</reference>
<feature type="coiled-coil region" evidence="1">
    <location>
        <begin position="11"/>
        <end position="59"/>
    </location>
</feature>
<proteinExistence type="predicted"/>
<dbReference type="Proteomes" id="UP000314982">
    <property type="component" value="Unassembled WGS sequence"/>
</dbReference>
<protein>
    <recommendedName>
        <fullName evidence="4">Myosin tail domain-containing protein</fullName>
    </recommendedName>
</protein>
<dbReference type="Ensembl" id="ENSHHUT00000046926.1">
    <property type="protein sequence ID" value="ENSHHUP00000045251.1"/>
    <property type="gene ID" value="ENSHHUG00000027634.1"/>
</dbReference>
<keyword evidence="1" id="KW-0175">Coiled coil</keyword>
<dbReference type="AlphaFoldDB" id="A0A4W5N1I2"/>
<dbReference type="STRING" id="62062.ENSHHUP00000045251"/>
<name>A0A4W5N1I2_9TELE</name>
<evidence type="ECO:0000256" key="1">
    <source>
        <dbReference type="SAM" id="Coils"/>
    </source>
</evidence>
<reference evidence="3" key="1">
    <citation type="submission" date="2018-06" db="EMBL/GenBank/DDBJ databases">
        <title>Genome assembly of Danube salmon.</title>
        <authorList>
            <person name="Macqueen D.J."/>
            <person name="Gundappa M.K."/>
        </authorList>
    </citation>
    <scope>NUCLEOTIDE SEQUENCE [LARGE SCALE GENOMIC DNA]</scope>
</reference>
<reference evidence="2" key="2">
    <citation type="submission" date="2025-08" db="UniProtKB">
        <authorList>
            <consortium name="Ensembl"/>
        </authorList>
    </citation>
    <scope>IDENTIFICATION</scope>
</reference>
<dbReference type="Gene3D" id="1.20.5.340">
    <property type="match status" value="1"/>
</dbReference>
<keyword evidence="3" id="KW-1185">Reference proteome</keyword>
<organism evidence="2 3">
    <name type="scientific">Hucho hucho</name>
    <name type="common">huchen</name>
    <dbReference type="NCBI Taxonomy" id="62062"/>
    <lineage>
        <taxon>Eukaryota</taxon>
        <taxon>Metazoa</taxon>
        <taxon>Chordata</taxon>
        <taxon>Craniata</taxon>
        <taxon>Vertebrata</taxon>
        <taxon>Euteleostomi</taxon>
        <taxon>Actinopterygii</taxon>
        <taxon>Neopterygii</taxon>
        <taxon>Teleostei</taxon>
        <taxon>Protacanthopterygii</taxon>
        <taxon>Salmoniformes</taxon>
        <taxon>Salmonidae</taxon>
        <taxon>Salmoninae</taxon>
        <taxon>Hucho</taxon>
    </lineage>
</organism>
<sequence length="74" mass="8310">MPSSALRSLKKEKLALHLQEAEEAVEATNSKCSSLEKTKQRLQGEVEDLMMDVERANSACSRSRMALITCTMFF</sequence>
<evidence type="ECO:0000313" key="2">
    <source>
        <dbReference type="Ensembl" id="ENSHHUP00000045251.1"/>
    </source>
</evidence>
<evidence type="ECO:0000313" key="3">
    <source>
        <dbReference type="Proteomes" id="UP000314982"/>
    </source>
</evidence>